<evidence type="ECO:0000313" key="2">
    <source>
        <dbReference type="Proteomes" id="UP000500961"/>
    </source>
</evidence>
<dbReference type="InterPro" id="IPR013783">
    <property type="entry name" value="Ig-like_fold"/>
</dbReference>
<proteinExistence type="predicted"/>
<protein>
    <submittedName>
        <fullName evidence="1">Motile sperm domain-containing protein</fullName>
    </submittedName>
</protein>
<accession>A0A7D3XLP0</accession>
<organism evidence="1 2">
    <name type="scientific">Tenuifilum thalassicum</name>
    <dbReference type="NCBI Taxonomy" id="2590900"/>
    <lineage>
        <taxon>Bacteria</taxon>
        <taxon>Pseudomonadati</taxon>
        <taxon>Bacteroidota</taxon>
        <taxon>Bacteroidia</taxon>
        <taxon>Bacteroidales</taxon>
        <taxon>Tenuifilaceae</taxon>
        <taxon>Tenuifilum</taxon>
    </lineage>
</organism>
<evidence type="ECO:0000313" key="1">
    <source>
        <dbReference type="EMBL" id="QKG79576.1"/>
    </source>
</evidence>
<gene>
    <name evidence="1" type="ORF">FHG85_04640</name>
</gene>
<dbReference type="AlphaFoldDB" id="A0A7D3XLP0"/>
<name>A0A7D3XLP0_9BACT</name>
<dbReference type="EMBL" id="CP041345">
    <property type="protein sequence ID" value="QKG79576.1"/>
    <property type="molecule type" value="Genomic_DNA"/>
</dbReference>
<reference evidence="1 2" key="1">
    <citation type="submission" date="2019-07" db="EMBL/GenBank/DDBJ databases">
        <title>Thalassofilum flectens gen. nov., sp. nov., a novel moderate thermophilic anaerobe from a shallow sea hot spring in Kunashir Island (Russia), representing a new family in the order Bacteroidales, and proposal of Thalassofilacea fam. nov.</title>
        <authorList>
            <person name="Kochetkova T.V."/>
            <person name="Podosokorskaya O.A."/>
            <person name="Novikov A."/>
            <person name="Elcheninov A.G."/>
            <person name="Toshchakov S.V."/>
            <person name="Kublanov I.V."/>
        </authorList>
    </citation>
    <scope>NUCLEOTIDE SEQUENCE [LARGE SCALE GENOMIC DNA]</scope>
    <source>
        <strain evidence="1 2">38-H</strain>
    </source>
</reference>
<sequence length="283" mass="31418">MNKNKGILIALGIILAGKLFSQDFEVAPVMLDFNAEPATSQTKTITVKNHSSKRVSYTVTFADFIPKSTGERNLLPPNSTKRSCANWVNVNPAFFELNPGEDIQLQVTMLVPGEEFGSAWCMLFIQPTREQTSWSADKQLAAGITVSGRIGVLVYQSPKSNQNYSIKVSNFQEITKPSDSNRRFSAVIENLGDKITRCKVFLLASNMITAEEKQFKATEYVVFPKLSRTVEMELPNDLPTGKYALAIIVDYGPKFPLEGSQLVIDVKNDMPVTQPDSIKQETP</sequence>
<dbReference type="KEGG" id="ttz:FHG85_04640"/>
<dbReference type="Proteomes" id="UP000500961">
    <property type="component" value="Chromosome"/>
</dbReference>
<dbReference type="RefSeq" id="WP_173073440.1">
    <property type="nucleotide sequence ID" value="NZ_CP041345.1"/>
</dbReference>
<keyword evidence="2" id="KW-1185">Reference proteome</keyword>
<dbReference type="Gene3D" id="2.60.40.10">
    <property type="entry name" value="Immunoglobulins"/>
    <property type="match status" value="1"/>
</dbReference>